<accession>A0A8D1DUY8</accession>
<proteinExistence type="predicted"/>
<name>A0A8D1DUY8_PIG</name>
<dbReference type="AlphaFoldDB" id="A0A8D1DUY8"/>
<sequence>MLLSVTSRPGISTFGYNKNNKKVGKSDFFGIQLLPFLGIGIFMINPQLPESCVMLGHSGSLRRGGLKSYPQLPGIS</sequence>
<reference evidence="1" key="1">
    <citation type="submission" date="2025-05" db="UniProtKB">
        <authorList>
            <consortium name="Ensembl"/>
        </authorList>
    </citation>
    <scope>IDENTIFICATION</scope>
</reference>
<evidence type="ECO:0000313" key="1">
    <source>
        <dbReference type="Ensembl" id="ENSSSCP00040012693.1"/>
    </source>
</evidence>
<dbReference type="Proteomes" id="UP000694571">
    <property type="component" value="Unplaced"/>
</dbReference>
<dbReference type="Ensembl" id="ENSSSCT00040030404.1">
    <property type="protein sequence ID" value="ENSSSCP00040012693.1"/>
    <property type="gene ID" value="ENSSSCG00040022683.1"/>
</dbReference>
<dbReference type="Ensembl" id="ENSSSCT00050041006.1">
    <property type="protein sequence ID" value="ENSSSCP00050016935.1"/>
    <property type="gene ID" value="ENSSSCG00050030510.1"/>
</dbReference>
<organism evidence="1 2">
    <name type="scientific">Sus scrofa</name>
    <name type="common">Pig</name>
    <dbReference type="NCBI Taxonomy" id="9823"/>
    <lineage>
        <taxon>Eukaryota</taxon>
        <taxon>Metazoa</taxon>
        <taxon>Chordata</taxon>
        <taxon>Craniata</taxon>
        <taxon>Vertebrata</taxon>
        <taxon>Euteleostomi</taxon>
        <taxon>Mammalia</taxon>
        <taxon>Eutheria</taxon>
        <taxon>Laurasiatheria</taxon>
        <taxon>Artiodactyla</taxon>
        <taxon>Suina</taxon>
        <taxon>Suidae</taxon>
        <taxon>Sus</taxon>
    </lineage>
</organism>
<dbReference type="Proteomes" id="UP000694722">
    <property type="component" value="Unplaced"/>
</dbReference>
<evidence type="ECO:0000313" key="2">
    <source>
        <dbReference type="Proteomes" id="UP000694722"/>
    </source>
</evidence>
<protein>
    <submittedName>
        <fullName evidence="1">Uncharacterized protein</fullName>
    </submittedName>
</protein>